<dbReference type="PANTHER" id="PTHR15343">
    <property type="entry name" value="CD7"/>
    <property type="match status" value="1"/>
</dbReference>
<keyword evidence="2" id="KW-0472">Membrane</keyword>
<evidence type="ECO:0000313" key="4">
    <source>
        <dbReference type="Ensembl" id="ENSPKIP00000020707.1"/>
    </source>
</evidence>
<dbReference type="GO" id="GO:0016020">
    <property type="term" value="C:membrane"/>
    <property type="evidence" value="ECO:0007669"/>
    <property type="project" value="InterPro"/>
</dbReference>
<dbReference type="InterPro" id="IPR013106">
    <property type="entry name" value="Ig_V-set"/>
</dbReference>
<reference evidence="4" key="1">
    <citation type="submission" date="2025-08" db="UniProtKB">
        <authorList>
            <consortium name="Ensembl"/>
        </authorList>
    </citation>
    <scope>IDENTIFICATION</scope>
</reference>
<dbReference type="SUPFAM" id="SSF48726">
    <property type="entry name" value="Immunoglobulin"/>
    <property type="match status" value="1"/>
</dbReference>
<evidence type="ECO:0000256" key="2">
    <source>
        <dbReference type="SAM" id="Phobius"/>
    </source>
</evidence>
<dbReference type="AlphaFoldDB" id="A0A3B3RQ50"/>
<keyword evidence="2" id="KW-1133">Transmembrane helix</keyword>
<dbReference type="GO" id="GO:0038023">
    <property type="term" value="F:signaling receptor activity"/>
    <property type="evidence" value="ECO:0007669"/>
    <property type="project" value="InterPro"/>
</dbReference>
<dbReference type="Proteomes" id="UP000261540">
    <property type="component" value="Unplaced"/>
</dbReference>
<evidence type="ECO:0000256" key="1">
    <source>
        <dbReference type="SAM" id="MobiDB-lite"/>
    </source>
</evidence>
<dbReference type="Gene3D" id="2.60.40.10">
    <property type="entry name" value="Immunoglobulins"/>
    <property type="match status" value="1"/>
</dbReference>
<sequence>MPPSPLKSFQKASQNIQYLSTHKGGSVDLFCDSEDKSQLAVGFYLKRKCPVETEVLFILEGEKPVPSPSFMGRTEIHGDMSTHQINVTVSSLSHNDSGLYACEFIIGMELKEIHVKGRTDYLLFLEADSPCSCAGYSFLLYIISGATALFLLLTFGLGAALCSKACRPSKVPKPLPIYEDMTAARPPKDGSFHHHLDPLHLEEVDTVIYDKPYEKLSQENHYVAPRRGSRVPEDGGTQA</sequence>
<dbReference type="InterPro" id="IPR039090">
    <property type="entry name" value="CD7"/>
</dbReference>
<evidence type="ECO:0000259" key="3">
    <source>
        <dbReference type="Pfam" id="PF07686"/>
    </source>
</evidence>
<accession>A0A3B3RQ50</accession>
<proteinExistence type="predicted"/>
<dbReference type="PANTHER" id="PTHR15343:SF1">
    <property type="entry name" value="CD7 ANTIGEN-LIKE"/>
    <property type="match status" value="1"/>
</dbReference>
<feature type="transmembrane region" description="Helical" evidence="2">
    <location>
        <begin position="138"/>
        <end position="162"/>
    </location>
</feature>
<dbReference type="InterPro" id="IPR013783">
    <property type="entry name" value="Ig-like_fold"/>
</dbReference>
<dbReference type="Ensembl" id="ENSPKIT00000001328.1">
    <property type="protein sequence ID" value="ENSPKIP00000020707.1"/>
    <property type="gene ID" value="ENSPKIG00000005388.1"/>
</dbReference>
<dbReference type="Pfam" id="PF07686">
    <property type="entry name" value="V-set"/>
    <property type="match status" value="1"/>
</dbReference>
<evidence type="ECO:0000313" key="5">
    <source>
        <dbReference type="Proteomes" id="UP000261540"/>
    </source>
</evidence>
<keyword evidence="5" id="KW-1185">Reference proteome</keyword>
<name>A0A3B3RQ50_9TELE</name>
<dbReference type="GO" id="GO:0002250">
    <property type="term" value="P:adaptive immune response"/>
    <property type="evidence" value="ECO:0007669"/>
    <property type="project" value="InterPro"/>
</dbReference>
<dbReference type="InterPro" id="IPR036179">
    <property type="entry name" value="Ig-like_dom_sf"/>
</dbReference>
<reference evidence="4" key="2">
    <citation type="submission" date="2025-09" db="UniProtKB">
        <authorList>
            <consortium name="Ensembl"/>
        </authorList>
    </citation>
    <scope>IDENTIFICATION</scope>
</reference>
<feature type="region of interest" description="Disordered" evidence="1">
    <location>
        <begin position="219"/>
        <end position="239"/>
    </location>
</feature>
<feature type="domain" description="Immunoglobulin V-set" evidence="3">
    <location>
        <begin position="18"/>
        <end position="104"/>
    </location>
</feature>
<organism evidence="4 5">
    <name type="scientific">Paramormyrops kingsleyae</name>
    <dbReference type="NCBI Taxonomy" id="1676925"/>
    <lineage>
        <taxon>Eukaryota</taxon>
        <taxon>Metazoa</taxon>
        <taxon>Chordata</taxon>
        <taxon>Craniata</taxon>
        <taxon>Vertebrata</taxon>
        <taxon>Euteleostomi</taxon>
        <taxon>Actinopterygii</taxon>
        <taxon>Neopterygii</taxon>
        <taxon>Teleostei</taxon>
        <taxon>Osteoglossocephala</taxon>
        <taxon>Osteoglossomorpha</taxon>
        <taxon>Osteoglossiformes</taxon>
        <taxon>Mormyridae</taxon>
        <taxon>Paramormyrops</taxon>
    </lineage>
</organism>
<protein>
    <submittedName>
        <fullName evidence="4">Cd7 antigen-like</fullName>
    </submittedName>
</protein>
<keyword evidence="2" id="KW-0812">Transmembrane</keyword>
<dbReference type="GeneTree" id="ENSGT01030000235061"/>